<dbReference type="EMBL" id="MFHJ01000038">
    <property type="protein sequence ID" value="OGF73491.1"/>
    <property type="molecule type" value="Genomic_DNA"/>
</dbReference>
<name>A0A1F5WE05_9BACT</name>
<protein>
    <recommendedName>
        <fullName evidence="2">Methyltransferase domain-containing protein</fullName>
    </recommendedName>
</protein>
<dbReference type="SUPFAM" id="SSF53335">
    <property type="entry name" value="S-adenosyl-L-methionine-dependent methyltransferases"/>
    <property type="match status" value="1"/>
</dbReference>
<dbReference type="Gene3D" id="3.40.50.150">
    <property type="entry name" value="Vaccinia Virus protein VP39"/>
    <property type="match status" value="1"/>
</dbReference>
<reference evidence="3 4" key="1">
    <citation type="journal article" date="2016" name="Nat. Commun.">
        <title>Thousands of microbial genomes shed light on interconnected biogeochemical processes in an aquifer system.</title>
        <authorList>
            <person name="Anantharaman K."/>
            <person name="Brown C.T."/>
            <person name="Hug L.A."/>
            <person name="Sharon I."/>
            <person name="Castelle C.J."/>
            <person name="Probst A.J."/>
            <person name="Thomas B.C."/>
            <person name="Singh A."/>
            <person name="Wilkins M.J."/>
            <person name="Karaoz U."/>
            <person name="Brodie E.L."/>
            <person name="Williams K.H."/>
            <person name="Hubbard S.S."/>
            <person name="Banfield J.F."/>
        </authorList>
    </citation>
    <scope>NUCLEOTIDE SEQUENCE [LARGE SCALE GENOMIC DNA]</scope>
</reference>
<dbReference type="Pfam" id="PF13649">
    <property type="entry name" value="Methyltransf_25"/>
    <property type="match status" value="1"/>
</dbReference>
<evidence type="ECO:0000259" key="2">
    <source>
        <dbReference type="Pfam" id="PF13649"/>
    </source>
</evidence>
<evidence type="ECO:0000256" key="1">
    <source>
        <dbReference type="ARBA" id="ARBA00022679"/>
    </source>
</evidence>
<dbReference type="STRING" id="1798331.A2W57_03115"/>
<comment type="caution">
    <text evidence="3">The sequence shown here is derived from an EMBL/GenBank/DDBJ whole genome shotgun (WGS) entry which is preliminary data.</text>
</comment>
<dbReference type="InterPro" id="IPR029063">
    <property type="entry name" value="SAM-dependent_MTases_sf"/>
</dbReference>
<sequence>MKNKIMPIKMQNALDLYRSAKTYLSGPDGMNNEVTMWFIAGGLLMQEISSRINKTAFGGLHQKIGVERNKKIKTIRILDVACGPGNFANHLGFIIPQLKVVGIDTNIAFLKWARKKFTNLGWKFIEGDASKIELGKKLDFITASSAYHHIPDFEKLSFLKNLKSHLKNNGIILICDNFLPDYSTSFEKQKSIKEYYSLLTQYYKSGNATKNAIKVIKQARKLELSGKDEYKTSFRIFEAQVKAAGLEIVKDILVWGISQNGMGSHVIILKAPR</sequence>
<dbReference type="Proteomes" id="UP000178276">
    <property type="component" value="Unassembled WGS sequence"/>
</dbReference>
<feature type="domain" description="Methyltransferase" evidence="2">
    <location>
        <begin position="77"/>
        <end position="170"/>
    </location>
</feature>
<evidence type="ECO:0000313" key="4">
    <source>
        <dbReference type="Proteomes" id="UP000178276"/>
    </source>
</evidence>
<organism evidence="3 4">
    <name type="scientific">Candidatus Giovannonibacteria bacterium RIFCSPHIGHO2_02_43_16</name>
    <dbReference type="NCBI Taxonomy" id="1798331"/>
    <lineage>
        <taxon>Bacteria</taxon>
        <taxon>Candidatus Giovannoniibacteriota</taxon>
    </lineage>
</organism>
<keyword evidence="1" id="KW-0808">Transferase</keyword>
<dbReference type="PANTHER" id="PTHR43861">
    <property type="entry name" value="TRANS-ACONITATE 2-METHYLTRANSFERASE-RELATED"/>
    <property type="match status" value="1"/>
</dbReference>
<accession>A0A1F5WE05</accession>
<evidence type="ECO:0000313" key="3">
    <source>
        <dbReference type="EMBL" id="OGF73491.1"/>
    </source>
</evidence>
<proteinExistence type="predicted"/>
<dbReference type="GO" id="GO:0016740">
    <property type="term" value="F:transferase activity"/>
    <property type="evidence" value="ECO:0007669"/>
    <property type="project" value="UniProtKB-KW"/>
</dbReference>
<dbReference type="AlphaFoldDB" id="A0A1F5WE05"/>
<dbReference type="CDD" id="cd02440">
    <property type="entry name" value="AdoMet_MTases"/>
    <property type="match status" value="1"/>
</dbReference>
<gene>
    <name evidence="3" type="ORF">A2W57_03115</name>
</gene>
<dbReference type="InterPro" id="IPR041698">
    <property type="entry name" value="Methyltransf_25"/>
</dbReference>